<proteinExistence type="predicted"/>
<sequence>MDSSDEDVDVSSFKLTSDQSFHTWDDIEKVLNNYGLEKENVLKSYVKSVGSVVVQANIRQRRCWIQIIREIDSSRQQIVNGKLITQLVVTAMLEDEAENSFVWALKMIKKCTSDLIPNVVFTNSDPAMNSTINLEFSNSFHYLCIFHIDLNLKKNLRNKLGLSEFKEFPGANSTQRVEVKFITLELTKKIQELLDKESEYARIEEYKEQISTISLPTISKTYFNSIENIISQYLLLVLRCSNQAKWHIGLIAAHWYKDNFDDIWQQCPITICTSSDQVYDQGSVEYPQKYGRAQGIMRKALDIALTTNSYDEWMGICYGFILDKATTNNIDDIEYDIQNPVISA</sequence>
<organism evidence="2 3">
    <name type="scientific">Gigaspora margarita</name>
    <dbReference type="NCBI Taxonomy" id="4874"/>
    <lineage>
        <taxon>Eukaryota</taxon>
        <taxon>Fungi</taxon>
        <taxon>Fungi incertae sedis</taxon>
        <taxon>Mucoromycota</taxon>
        <taxon>Glomeromycotina</taxon>
        <taxon>Glomeromycetes</taxon>
        <taxon>Diversisporales</taxon>
        <taxon>Gigasporaceae</taxon>
        <taxon>Gigaspora</taxon>
    </lineage>
</organism>
<gene>
    <name evidence="2" type="ORF">GMARGA_LOCUS22058</name>
</gene>
<evidence type="ECO:0000313" key="3">
    <source>
        <dbReference type="Proteomes" id="UP000789901"/>
    </source>
</evidence>
<reference evidence="2 3" key="1">
    <citation type="submission" date="2021-06" db="EMBL/GenBank/DDBJ databases">
        <authorList>
            <person name="Kallberg Y."/>
            <person name="Tangrot J."/>
            <person name="Rosling A."/>
        </authorList>
    </citation>
    <scope>NUCLEOTIDE SEQUENCE [LARGE SCALE GENOMIC DNA]</scope>
    <source>
        <strain evidence="2 3">120-4 pot B 10/14</strain>
    </source>
</reference>
<dbReference type="Proteomes" id="UP000789901">
    <property type="component" value="Unassembled WGS sequence"/>
</dbReference>
<feature type="domain" description="MULE transposase" evidence="1">
    <location>
        <begin position="85"/>
        <end position="148"/>
    </location>
</feature>
<dbReference type="EMBL" id="CAJVQB010020935">
    <property type="protein sequence ID" value="CAG8795785.1"/>
    <property type="molecule type" value="Genomic_DNA"/>
</dbReference>
<dbReference type="Pfam" id="PF10551">
    <property type="entry name" value="MULE"/>
    <property type="match status" value="1"/>
</dbReference>
<evidence type="ECO:0000313" key="2">
    <source>
        <dbReference type="EMBL" id="CAG8795785.1"/>
    </source>
</evidence>
<dbReference type="InterPro" id="IPR018289">
    <property type="entry name" value="MULE_transposase_dom"/>
</dbReference>
<comment type="caution">
    <text evidence="2">The sequence shown here is derived from an EMBL/GenBank/DDBJ whole genome shotgun (WGS) entry which is preliminary data.</text>
</comment>
<keyword evidence="3" id="KW-1185">Reference proteome</keyword>
<evidence type="ECO:0000259" key="1">
    <source>
        <dbReference type="Pfam" id="PF10551"/>
    </source>
</evidence>
<dbReference type="PANTHER" id="PTHR47718:SF12">
    <property type="entry name" value="PROTEIN FAR1-RELATED SEQUENCE"/>
    <property type="match status" value="1"/>
</dbReference>
<dbReference type="PANTHER" id="PTHR47718">
    <property type="entry name" value="OS01G0519700 PROTEIN"/>
    <property type="match status" value="1"/>
</dbReference>
<name>A0ABN7VRT7_GIGMA</name>
<accession>A0ABN7VRT7</accession>
<protein>
    <submittedName>
        <fullName evidence="2">35077_t:CDS:1</fullName>
    </submittedName>
</protein>